<dbReference type="Pfam" id="PF02782">
    <property type="entry name" value="FGGY_C"/>
    <property type="match status" value="1"/>
</dbReference>
<dbReference type="PROSITE" id="PS00933">
    <property type="entry name" value="FGGY_KINASES_1"/>
    <property type="match status" value="1"/>
</dbReference>
<dbReference type="InterPro" id="IPR006000">
    <property type="entry name" value="Xylulokinase"/>
</dbReference>
<dbReference type="PANTHER" id="PTHR43095:SF5">
    <property type="entry name" value="XYLULOSE KINASE"/>
    <property type="match status" value="1"/>
</dbReference>
<sequence length="516" mass="55661">MAGAEGDKPVNYLIGIDLGTSGTKTVLFDQNGAAIASATVEYPLYQPKNGWAEQEPSDWWQAAAATVRRVIDESGVAPEAIKGVGLSGQMHGLVMLDEAGEPLRRSIIWCDGRTSQECEEITALVGRQRLIEITANPALTGFTASKILWVRRHEPKLYAKCRHILLPKDYIRYQLTGEFATEVSDASGMNLLDVPNRCWSGEILEKLEIDGALLAKMYESCEVTGQITPRAAALTGLAAGTPVVGGAGDNAAAAVGTGVVERGRAFTTIGTSGVVFAHSDRVTIDPQGRVHTFCSAVPGAWTVMSCTLAAGLSLKWLRDQFFTEEMKTAEGMGVDPYFLMDQQAGRVPIGANRLIFLPYLMGERSPLLDENSRGVFFGLSAIHTKYDLLRAVMEGVTYSQRQCLDVLRGMGVVSTEMLACGGGGSSPLWRQMLADVYGCPVKTVVSKEGPALGAAILAGVGAGLYPNVQEACRGMIQTNPAQQPDAQASEQYERFYQVYQSLYPALRESFQRLSKL</sequence>
<dbReference type="InterPro" id="IPR018484">
    <property type="entry name" value="FGGY_N"/>
</dbReference>
<evidence type="ECO:0000256" key="4">
    <source>
        <dbReference type="ARBA" id="ARBA00022741"/>
    </source>
</evidence>
<evidence type="ECO:0000259" key="12">
    <source>
        <dbReference type="Pfam" id="PF02782"/>
    </source>
</evidence>
<evidence type="ECO:0000259" key="11">
    <source>
        <dbReference type="Pfam" id="PF00370"/>
    </source>
</evidence>
<accession>A0A174RM49</accession>
<dbReference type="SUPFAM" id="SSF53067">
    <property type="entry name" value="Actin-like ATPase domain"/>
    <property type="match status" value="2"/>
</dbReference>
<proteinExistence type="inferred from homology"/>
<feature type="site" description="Important for activity" evidence="8">
    <location>
        <position position="17"/>
    </location>
</feature>
<dbReference type="InterPro" id="IPR018483">
    <property type="entry name" value="Carb_kinase_FGGY_CS"/>
</dbReference>
<evidence type="ECO:0000256" key="2">
    <source>
        <dbReference type="ARBA" id="ARBA00022629"/>
    </source>
</evidence>
<dbReference type="GO" id="GO:0042732">
    <property type="term" value="P:D-xylose metabolic process"/>
    <property type="evidence" value="ECO:0007669"/>
    <property type="project" value="UniProtKB-KW"/>
</dbReference>
<dbReference type="Proteomes" id="UP000095765">
    <property type="component" value="Unassembled WGS sequence"/>
</dbReference>
<protein>
    <recommendedName>
        <fullName evidence="8 10">Xylulose kinase</fullName>
        <shortName evidence="8 10">Xylulokinase</shortName>
        <ecNumber evidence="8 10">2.7.1.17</ecNumber>
    </recommendedName>
</protein>
<feature type="active site" description="Proton acceptor" evidence="8">
    <location>
        <position position="249"/>
    </location>
</feature>
<dbReference type="InterPro" id="IPR043129">
    <property type="entry name" value="ATPase_NBD"/>
</dbReference>
<keyword evidence="6 8" id="KW-0067">ATP-binding</keyword>
<evidence type="ECO:0000313" key="14">
    <source>
        <dbReference type="Proteomes" id="UP000095765"/>
    </source>
</evidence>
<keyword evidence="7 8" id="KW-0119">Carbohydrate metabolism</keyword>
<dbReference type="PIRSF" id="PIRSF000538">
    <property type="entry name" value="GlpK"/>
    <property type="match status" value="1"/>
</dbReference>
<dbReference type="InterPro" id="IPR018485">
    <property type="entry name" value="FGGY_C"/>
</dbReference>
<dbReference type="GO" id="GO:0005998">
    <property type="term" value="P:xylulose catabolic process"/>
    <property type="evidence" value="ECO:0007669"/>
    <property type="project" value="UniProtKB-UniRule"/>
</dbReference>
<dbReference type="InterPro" id="IPR050406">
    <property type="entry name" value="FGGY_Carb_Kinase"/>
</dbReference>
<dbReference type="Pfam" id="PF00370">
    <property type="entry name" value="FGGY_N"/>
    <property type="match status" value="1"/>
</dbReference>
<evidence type="ECO:0000256" key="7">
    <source>
        <dbReference type="ARBA" id="ARBA00023277"/>
    </source>
</evidence>
<evidence type="ECO:0000313" key="13">
    <source>
        <dbReference type="EMBL" id="CUP85216.1"/>
    </source>
</evidence>
<comment type="catalytic activity">
    <reaction evidence="8 10">
        <text>D-xylulose + ATP = D-xylulose 5-phosphate + ADP + H(+)</text>
        <dbReference type="Rhea" id="RHEA:10964"/>
        <dbReference type="ChEBI" id="CHEBI:15378"/>
        <dbReference type="ChEBI" id="CHEBI:17140"/>
        <dbReference type="ChEBI" id="CHEBI:30616"/>
        <dbReference type="ChEBI" id="CHEBI:57737"/>
        <dbReference type="ChEBI" id="CHEBI:456216"/>
        <dbReference type="EC" id="2.7.1.17"/>
    </reaction>
</comment>
<keyword evidence="4 8" id="KW-0547">Nucleotide-binding</keyword>
<feature type="binding site" evidence="8">
    <location>
        <begin position="90"/>
        <end position="91"/>
    </location>
    <ligand>
        <name>substrate</name>
    </ligand>
</feature>
<keyword evidence="3 8" id="KW-0808">Transferase</keyword>
<evidence type="ECO:0000256" key="5">
    <source>
        <dbReference type="ARBA" id="ARBA00022777"/>
    </source>
</evidence>
<name>A0A174RM49_9FIRM</name>
<dbReference type="EC" id="2.7.1.17" evidence="8 10"/>
<gene>
    <name evidence="13" type="primary">xylB_3</name>
    <name evidence="8 10" type="synonym">xylB</name>
    <name evidence="13" type="ORF">ERS852551_02157</name>
</gene>
<dbReference type="PANTHER" id="PTHR43095">
    <property type="entry name" value="SUGAR KINASE"/>
    <property type="match status" value="1"/>
</dbReference>
<dbReference type="GO" id="GO:0005524">
    <property type="term" value="F:ATP binding"/>
    <property type="evidence" value="ECO:0007669"/>
    <property type="project" value="UniProtKB-UniRule"/>
</dbReference>
<dbReference type="PROSITE" id="PS00445">
    <property type="entry name" value="FGGY_KINASES_2"/>
    <property type="match status" value="1"/>
</dbReference>
<evidence type="ECO:0000256" key="6">
    <source>
        <dbReference type="ARBA" id="ARBA00022840"/>
    </source>
</evidence>
<evidence type="ECO:0000256" key="1">
    <source>
        <dbReference type="ARBA" id="ARBA00009156"/>
    </source>
</evidence>
<evidence type="ECO:0000256" key="9">
    <source>
        <dbReference type="RuleBase" id="RU003733"/>
    </source>
</evidence>
<evidence type="ECO:0000256" key="10">
    <source>
        <dbReference type="RuleBase" id="RU364073"/>
    </source>
</evidence>
<dbReference type="AlphaFoldDB" id="A0A174RM49"/>
<dbReference type="EMBL" id="CZBE01000014">
    <property type="protein sequence ID" value="CUP85216.1"/>
    <property type="molecule type" value="Genomic_DNA"/>
</dbReference>
<dbReference type="NCBIfam" id="TIGR01312">
    <property type="entry name" value="XylB"/>
    <property type="match status" value="1"/>
</dbReference>
<reference evidence="13 14" key="1">
    <citation type="submission" date="2015-09" db="EMBL/GenBank/DDBJ databases">
        <authorList>
            <consortium name="Pathogen Informatics"/>
        </authorList>
    </citation>
    <scope>NUCLEOTIDE SEQUENCE [LARGE SCALE GENOMIC DNA]</scope>
    <source>
        <strain evidence="13 14">2789STDY5834939</strain>
    </source>
</reference>
<evidence type="ECO:0000256" key="8">
    <source>
        <dbReference type="HAMAP-Rule" id="MF_02220"/>
    </source>
</evidence>
<dbReference type="Gene3D" id="3.30.420.40">
    <property type="match status" value="2"/>
</dbReference>
<comment type="similarity">
    <text evidence="1 8 9">Belongs to the FGGY kinase family.</text>
</comment>
<comment type="function">
    <text evidence="8">Catalyzes the phosphorylation of D-xylulose to D-xylulose 5-phosphate.</text>
</comment>
<organism evidence="13 14">
    <name type="scientific">Anaerotruncus colihominis</name>
    <dbReference type="NCBI Taxonomy" id="169435"/>
    <lineage>
        <taxon>Bacteria</taxon>
        <taxon>Bacillati</taxon>
        <taxon>Bacillota</taxon>
        <taxon>Clostridia</taxon>
        <taxon>Eubacteriales</taxon>
        <taxon>Oscillospiraceae</taxon>
        <taxon>Anaerotruncus</taxon>
    </lineage>
</organism>
<dbReference type="HAMAP" id="MF_02220">
    <property type="entry name" value="XylB"/>
    <property type="match status" value="1"/>
</dbReference>
<feature type="domain" description="Carbohydrate kinase FGGY N-terminal" evidence="11">
    <location>
        <begin position="12"/>
        <end position="256"/>
    </location>
</feature>
<keyword evidence="5 8" id="KW-0418">Kinase</keyword>
<feature type="domain" description="Carbohydrate kinase FGGY C-terminal" evidence="12">
    <location>
        <begin position="267"/>
        <end position="461"/>
    </location>
</feature>
<dbReference type="InterPro" id="IPR000577">
    <property type="entry name" value="Carb_kinase_FGGY"/>
</dbReference>
<evidence type="ECO:0000256" key="3">
    <source>
        <dbReference type="ARBA" id="ARBA00022679"/>
    </source>
</evidence>
<dbReference type="GO" id="GO:0004856">
    <property type="term" value="F:D-xylulokinase activity"/>
    <property type="evidence" value="ECO:0007669"/>
    <property type="project" value="UniProtKB-UniRule"/>
</dbReference>
<keyword evidence="2 8" id="KW-0859">Xylose metabolism</keyword>
<dbReference type="CDD" id="cd07808">
    <property type="entry name" value="ASKHA_NBD_FGGY_EcXK-like"/>
    <property type="match status" value="1"/>
</dbReference>